<proteinExistence type="predicted"/>
<evidence type="ECO:0000259" key="1">
    <source>
        <dbReference type="Pfam" id="PF12728"/>
    </source>
</evidence>
<feature type="domain" description="Helix-turn-helix" evidence="1">
    <location>
        <begin position="13"/>
        <end position="66"/>
    </location>
</feature>
<dbReference type="InterPro" id="IPR041657">
    <property type="entry name" value="HTH_17"/>
</dbReference>
<sequence>MATAQATETRKAVLTPRQVEEEYSISVHTLRAHRYRKTGPKYLKAPGRSGHTRYRRADIEEWLNGQVIDPEAQR</sequence>
<gene>
    <name evidence="2" type="ORF">CK936_04565</name>
</gene>
<dbReference type="EMBL" id="NSJV01000087">
    <property type="protein sequence ID" value="PAU50054.1"/>
    <property type="molecule type" value="Genomic_DNA"/>
</dbReference>
<dbReference type="Pfam" id="PF12728">
    <property type="entry name" value="HTH_17"/>
    <property type="match status" value="1"/>
</dbReference>
<dbReference type="Proteomes" id="UP000218944">
    <property type="component" value="Unassembled WGS sequence"/>
</dbReference>
<name>A0A2A2DEU6_9ACTN</name>
<accession>A0A2A2DEU6</accession>
<dbReference type="RefSeq" id="WP_095579152.1">
    <property type="nucleotide sequence ID" value="NZ_JAJQQQ010000013.1"/>
</dbReference>
<keyword evidence="3" id="KW-1185">Reference proteome</keyword>
<dbReference type="AlphaFoldDB" id="A0A2A2DEU6"/>
<protein>
    <submittedName>
        <fullName evidence="2">DNA-binding protein</fullName>
    </submittedName>
</protein>
<evidence type="ECO:0000313" key="2">
    <source>
        <dbReference type="EMBL" id="PAU50054.1"/>
    </source>
</evidence>
<comment type="caution">
    <text evidence="2">The sequence shown here is derived from an EMBL/GenBank/DDBJ whole genome shotgun (WGS) entry which is preliminary data.</text>
</comment>
<evidence type="ECO:0000313" key="3">
    <source>
        <dbReference type="Proteomes" id="UP000218944"/>
    </source>
</evidence>
<dbReference type="SUPFAM" id="SSF46955">
    <property type="entry name" value="Putative DNA-binding domain"/>
    <property type="match status" value="1"/>
</dbReference>
<organism evidence="2 3">
    <name type="scientific">Streptomyces albireticuli</name>
    <dbReference type="NCBI Taxonomy" id="1940"/>
    <lineage>
        <taxon>Bacteria</taxon>
        <taxon>Bacillati</taxon>
        <taxon>Actinomycetota</taxon>
        <taxon>Actinomycetes</taxon>
        <taxon>Kitasatosporales</taxon>
        <taxon>Streptomycetaceae</taxon>
        <taxon>Streptomyces</taxon>
    </lineage>
</organism>
<dbReference type="InterPro" id="IPR009061">
    <property type="entry name" value="DNA-bd_dom_put_sf"/>
</dbReference>
<keyword evidence="2" id="KW-0238">DNA-binding</keyword>
<reference evidence="2 3" key="1">
    <citation type="submission" date="2017-08" db="EMBL/GenBank/DDBJ databases">
        <title>Genome sequence of Streptomyces albireticuli NRRL B-1670.</title>
        <authorList>
            <person name="Graham D.E."/>
            <person name="Mahan K.M."/>
            <person name="Klingeman D.M."/>
            <person name="Hettich R.L."/>
            <person name="Parry R.J."/>
            <person name="Spain J.C."/>
        </authorList>
    </citation>
    <scope>NUCLEOTIDE SEQUENCE [LARGE SCALE GENOMIC DNA]</scope>
    <source>
        <strain evidence="2 3">NRRL B-1670</strain>
    </source>
</reference>
<dbReference type="GO" id="GO:0003677">
    <property type="term" value="F:DNA binding"/>
    <property type="evidence" value="ECO:0007669"/>
    <property type="project" value="UniProtKB-KW"/>
</dbReference>